<evidence type="ECO:0000256" key="1">
    <source>
        <dbReference type="SAM" id="Phobius"/>
    </source>
</evidence>
<dbReference type="KEGG" id="ngr:NAEGRDRAFT_48059"/>
<accession>D2VAW5</accession>
<name>D2VAW5_NAEGR</name>
<feature type="transmembrane region" description="Helical" evidence="1">
    <location>
        <begin position="285"/>
        <end position="307"/>
    </location>
</feature>
<evidence type="ECO:0000313" key="3">
    <source>
        <dbReference type="Proteomes" id="UP000006671"/>
    </source>
</evidence>
<dbReference type="Proteomes" id="UP000006671">
    <property type="component" value="Unassembled WGS sequence"/>
</dbReference>
<gene>
    <name evidence="2" type="ORF">NAEGRDRAFT_48059</name>
</gene>
<dbReference type="InterPro" id="IPR044926">
    <property type="entry name" value="RGS_subdomain_2"/>
</dbReference>
<dbReference type="EMBL" id="GG738860">
    <property type="protein sequence ID" value="EFC46152.1"/>
    <property type="molecule type" value="Genomic_DNA"/>
</dbReference>
<protein>
    <submittedName>
        <fullName evidence="2">Predicted protein</fullName>
    </submittedName>
</protein>
<feature type="transmembrane region" description="Helical" evidence="1">
    <location>
        <begin position="215"/>
        <end position="239"/>
    </location>
</feature>
<dbReference type="InterPro" id="IPR036305">
    <property type="entry name" value="RGS_sf"/>
</dbReference>
<dbReference type="VEuPathDB" id="AmoebaDB:NAEGRDRAFT_48059"/>
<keyword evidence="3" id="KW-1185">Reference proteome</keyword>
<dbReference type="SUPFAM" id="SSF48097">
    <property type="entry name" value="Regulator of G-protein signaling, RGS"/>
    <property type="match status" value="1"/>
</dbReference>
<keyword evidence="1" id="KW-1133">Transmembrane helix</keyword>
<feature type="transmembrane region" description="Helical" evidence="1">
    <location>
        <begin position="36"/>
        <end position="55"/>
    </location>
</feature>
<reference evidence="2 3" key="1">
    <citation type="journal article" date="2010" name="Cell">
        <title>The genome of Naegleria gruberi illuminates early eukaryotic versatility.</title>
        <authorList>
            <person name="Fritz-Laylin L.K."/>
            <person name="Prochnik S.E."/>
            <person name="Ginger M.L."/>
            <person name="Dacks J.B."/>
            <person name="Carpenter M.L."/>
            <person name="Field M.C."/>
            <person name="Kuo A."/>
            <person name="Paredez A."/>
            <person name="Chapman J."/>
            <person name="Pham J."/>
            <person name="Shu S."/>
            <person name="Neupane R."/>
            <person name="Cipriano M."/>
            <person name="Mancuso J."/>
            <person name="Tu H."/>
            <person name="Salamov A."/>
            <person name="Lindquist E."/>
            <person name="Shapiro H."/>
            <person name="Lucas S."/>
            <person name="Grigoriev I.V."/>
            <person name="Cande W.Z."/>
            <person name="Fulton C."/>
            <person name="Rokhsar D.S."/>
            <person name="Dawson S.C."/>
        </authorList>
    </citation>
    <scope>NUCLEOTIDE SEQUENCE [LARGE SCALE GENOMIC DNA]</scope>
    <source>
        <strain evidence="2 3">NEG-M</strain>
    </source>
</reference>
<dbReference type="AlphaFoldDB" id="D2VAW5"/>
<dbReference type="InParanoid" id="D2VAW5"/>
<sequence length="465" mass="54449">MARSTAGMHFTIFSSIFIVSVYSLRYMISREQFPCLLYSFMFFMMPASFTVPNTLRSLRVYTQWRVNWFKAQNFKENEMRKNELDENCKEMNGGGEGELIGSGVVCRTPSSPILTGSLTFPNRILETNQDKWTEFKQYLDLHNKIEEKENIYRKANLIFHSKKWKTFIFVCVYGIQSLIWFSLAAVEESFFSETMIFMQEASMISLKGCYTKPPINIVIIILFVFYFIIEVVAFIWLLRTEKDTYFIKGETIITIIVQITAAIIYICCTMDFFKVYDRVFPTGLIMIYYCGAEIFITITLPVLYAIVKDLRTIEVFSNELEFILNKNETCEILLEYSRRSFCPEGVLVYKDITKFKQARCFKKRKLIALDIVKCYLTSSGVYELNLPNMNVIREDILLKINSAMCNDELTDDLFEEVQFQALLTLQDVLERLRYANEKIRKVLQEWKEKDNIPVSSRSPPTARVK</sequence>
<dbReference type="RefSeq" id="XP_002678896.1">
    <property type="nucleotide sequence ID" value="XM_002678850.1"/>
</dbReference>
<dbReference type="Gene3D" id="1.10.167.10">
    <property type="entry name" value="Regulator of G-protein Signalling 4, domain 2"/>
    <property type="match status" value="1"/>
</dbReference>
<keyword evidence="1" id="KW-0472">Membrane</keyword>
<feature type="transmembrane region" description="Helical" evidence="1">
    <location>
        <begin position="251"/>
        <end position="273"/>
    </location>
</feature>
<keyword evidence="1" id="KW-0812">Transmembrane</keyword>
<organism evidence="3">
    <name type="scientific">Naegleria gruberi</name>
    <name type="common">Amoeba</name>
    <dbReference type="NCBI Taxonomy" id="5762"/>
    <lineage>
        <taxon>Eukaryota</taxon>
        <taxon>Discoba</taxon>
        <taxon>Heterolobosea</taxon>
        <taxon>Tetramitia</taxon>
        <taxon>Eutetramitia</taxon>
        <taxon>Vahlkampfiidae</taxon>
        <taxon>Naegleria</taxon>
    </lineage>
</organism>
<proteinExistence type="predicted"/>
<feature type="transmembrane region" description="Helical" evidence="1">
    <location>
        <begin position="7"/>
        <end position="24"/>
    </location>
</feature>
<feature type="transmembrane region" description="Helical" evidence="1">
    <location>
        <begin position="167"/>
        <end position="186"/>
    </location>
</feature>
<dbReference type="GeneID" id="8850548"/>
<evidence type="ECO:0000313" key="2">
    <source>
        <dbReference type="EMBL" id="EFC46152.1"/>
    </source>
</evidence>